<comment type="subcellular location">
    <subcellularLocation>
        <location evidence="1">Membrane</location>
        <topology evidence="1">Multi-pass membrane protein</topology>
    </subcellularLocation>
</comment>
<organism evidence="6 7">
    <name type="scientific">Conidiobolus coronatus (strain ATCC 28846 / CBS 209.66 / NRRL 28638)</name>
    <name type="common">Delacroixia coronata</name>
    <dbReference type="NCBI Taxonomy" id="796925"/>
    <lineage>
        <taxon>Eukaryota</taxon>
        <taxon>Fungi</taxon>
        <taxon>Fungi incertae sedis</taxon>
        <taxon>Zoopagomycota</taxon>
        <taxon>Entomophthoromycotina</taxon>
        <taxon>Entomophthoromycetes</taxon>
        <taxon>Entomophthorales</taxon>
        <taxon>Ancylistaceae</taxon>
        <taxon>Conidiobolus</taxon>
    </lineage>
</organism>
<evidence type="ECO:0000256" key="3">
    <source>
        <dbReference type="ARBA" id="ARBA00022989"/>
    </source>
</evidence>
<dbReference type="PANTHER" id="PTHR16201:SF37">
    <property type="entry name" value="PQ-LOOP REPEAT-CONTAINING PROTEIN"/>
    <property type="match status" value="1"/>
</dbReference>
<dbReference type="InterPro" id="IPR051415">
    <property type="entry name" value="LAAT-1"/>
</dbReference>
<name>A0A137PHX5_CONC2</name>
<dbReference type="OMA" id="YYEKKWS"/>
<dbReference type="Proteomes" id="UP000070444">
    <property type="component" value="Unassembled WGS sequence"/>
</dbReference>
<keyword evidence="2 5" id="KW-0812">Transmembrane</keyword>
<keyword evidence="4 5" id="KW-0472">Membrane</keyword>
<dbReference type="SMART" id="SM00679">
    <property type="entry name" value="CTNS"/>
    <property type="match status" value="2"/>
</dbReference>
<evidence type="ECO:0008006" key="8">
    <source>
        <dbReference type="Google" id="ProtNLM"/>
    </source>
</evidence>
<accession>A0A137PHX5</accession>
<dbReference type="Pfam" id="PF04193">
    <property type="entry name" value="PQ-loop"/>
    <property type="match status" value="2"/>
</dbReference>
<feature type="non-terminal residue" evidence="6">
    <location>
        <position position="1"/>
    </location>
</feature>
<dbReference type="GO" id="GO:0016020">
    <property type="term" value="C:membrane"/>
    <property type="evidence" value="ECO:0007669"/>
    <property type="project" value="UniProtKB-SubCell"/>
</dbReference>
<evidence type="ECO:0000313" key="7">
    <source>
        <dbReference type="Proteomes" id="UP000070444"/>
    </source>
</evidence>
<dbReference type="PANTHER" id="PTHR16201">
    <property type="entry name" value="SEVEN TRANSMEMBRANE PROTEIN 1-RELATED"/>
    <property type="match status" value="1"/>
</dbReference>
<dbReference type="AlphaFoldDB" id="A0A137PHX5"/>
<evidence type="ECO:0000313" key="6">
    <source>
        <dbReference type="EMBL" id="KXN74592.1"/>
    </source>
</evidence>
<feature type="non-terminal residue" evidence="6">
    <location>
        <position position="194"/>
    </location>
</feature>
<dbReference type="InterPro" id="IPR006603">
    <property type="entry name" value="PQ-loop_rpt"/>
</dbReference>
<evidence type="ECO:0000256" key="4">
    <source>
        <dbReference type="ARBA" id="ARBA00023136"/>
    </source>
</evidence>
<gene>
    <name evidence="6" type="ORF">CONCODRAFT_24018</name>
</gene>
<proteinExistence type="predicted"/>
<protein>
    <recommendedName>
        <fullName evidence="8">PQ-loop-domain-containing protein</fullName>
    </recommendedName>
</protein>
<keyword evidence="7" id="KW-1185">Reference proteome</keyword>
<reference evidence="6 7" key="1">
    <citation type="journal article" date="2015" name="Genome Biol. Evol.">
        <title>Phylogenomic analyses indicate that early fungi evolved digesting cell walls of algal ancestors of land plants.</title>
        <authorList>
            <person name="Chang Y."/>
            <person name="Wang S."/>
            <person name="Sekimoto S."/>
            <person name="Aerts A.L."/>
            <person name="Choi C."/>
            <person name="Clum A."/>
            <person name="LaButti K.M."/>
            <person name="Lindquist E.A."/>
            <person name="Yee Ngan C."/>
            <person name="Ohm R.A."/>
            <person name="Salamov A.A."/>
            <person name="Grigoriev I.V."/>
            <person name="Spatafora J.W."/>
            <person name="Berbee M.L."/>
        </authorList>
    </citation>
    <scope>NUCLEOTIDE SEQUENCE [LARGE SCALE GENOMIC DNA]</scope>
    <source>
        <strain evidence="6 7">NRRL 28638</strain>
    </source>
</reference>
<dbReference type="EMBL" id="KQ964422">
    <property type="protein sequence ID" value="KXN74592.1"/>
    <property type="molecule type" value="Genomic_DNA"/>
</dbReference>
<feature type="transmembrane region" description="Helical" evidence="5">
    <location>
        <begin position="121"/>
        <end position="143"/>
    </location>
</feature>
<feature type="transmembrane region" description="Helical" evidence="5">
    <location>
        <begin position="54"/>
        <end position="72"/>
    </location>
</feature>
<evidence type="ECO:0000256" key="2">
    <source>
        <dbReference type="ARBA" id="ARBA00022692"/>
    </source>
</evidence>
<keyword evidence="3 5" id="KW-1133">Transmembrane helix</keyword>
<dbReference type="Gene3D" id="1.20.1280.290">
    <property type="match status" value="2"/>
</dbReference>
<sequence>GTIGLILWSIQLIPQVYSNYKYKLSDGLSTSALLLWISANIFQCVYSIQAQLTIPLILQPHFFMALTVICLVQNYHYSRVNTAILPTLVLLISIVIFLTGLEMSSIFIISVIFSSTTTQNTVAFLVGIICPVLLSLGFFKQIFEIIKEKSGTGVSKLFIIMDILGGLFCVLSLLFHDHFDWVASLTYGSVVILD</sequence>
<feature type="transmembrane region" description="Helical" evidence="5">
    <location>
        <begin position="84"/>
        <end position="109"/>
    </location>
</feature>
<dbReference type="OrthoDB" id="407617at2759"/>
<evidence type="ECO:0000256" key="1">
    <source>
        <dbReference type="ARBA" id="ARBA00004141"/>
    </source>
</evidence>
<feature type="transmembrane region" description="Helical" evidence="5">
    <location>
        <begin position="155"/>
        <end position="175"/>
    </location>
</feature>
<evidence type="ECO:0000256" key="5">
    <source>
        <dbReference type="SAM" id="Phobius"/>
    </source>
</evidence>